<dbReference type="GO" id="GO:0006260">
    <property type="term" value="P:DNA replication"/>
    <property type="evidence" value="ECO:0007669"/>
    <property type="project" value="InterPro"/>
</dbReference>
<dbReference type="EMBL" id="JADIMO010000011">
    <property type="protein sequence ID" value="MBO8444178.1"/>
    <property type="molecule type" value="Genomic_DNA"/>
</dbReference>
<protein>
    <recommendedName>
        <fullName evidence="1">Replication-associated protein G2P N-terminal domain-containing protein</fullName>
    </recommendedName>
</protein>
<dbReference type="Proteomes" id="UP000823619">
    <property type="component" value="Unassembled WGS sequence"/>
</dbReference>
<evidence type="ECO:0000313" key="2">
    <source>
        <dbReference type="EMBL" id="MBO8444178.1"/>
    </source>
</evidence>
<dbReference type="InterPro" id="IPR022686">
    <property type="entry name" value="G2P_N"/>
</dbReference>
<proteinExistence type="predicted"/>
<gene>
    <name evidence="2" type="ORF">IAC23_00565</name>
</gene>
<evidence type="ECO:0000313" key="3">
    <source>
        <dbReference type="Proteomes" id="UP000823619"/>
    </source>
</evidence>
<reference evidence="2" key="1">
    <citation type="submission" date="2020-10" db="EMBL/GenBank/DDBJ databases">
        <authorList>
            <person name="Gilroy R."/>
        </authorList>
    </citation>
    <scope>NUCLEOTIDE SEQUENCE</scope>
    <source>
        <strain evidence="2">D5-748</strain>
    </source>
</reference>
<comment type="caution">
    <text evidence="2">The sequence shown here is derived from an EMBL/GenBank/DDBJ whole genome shotgun (WGS) entry which is preliminary data.</text>
</comment>
<accession>A0A9D9EAS1</accession>
<evidence type="ECO:0000259" key="1">
    <source>
        <dbReference type="Pfam" id="PF05144"/>
    </source>
</evidence>
<feature type="domain" description="Replication-associated protein G2P N-terminal" evidence="1">
    <location>
        <begin position="69"/>
        <end position="179"/>
    </location>
</feature>
<reference evidence="2" key="2">
    <citation type="journal article" date="2021" name="PeerJ">
        <title>Extensive microbial diversity within the chicken gut microbiome revealed by metagenomics and culture.</title>
        <authorList>
            <person name="Gilroy R."/>
            <person name="Ravi A."/>
            <person name="Getino M."/>
            <person name="Pursley I."/>
            <person name="Horton D.L."/>
            <person name="Alikhan N.F."/>
            <person name="Baker D."/>
            <person name="Gharbi K."/>
            <person name="Hall N."/>
            <person name="Watson M."/>
            <person name="Adriaenssens E.M."/>
            <person name="Foster-Nyarko E."/>
            <person name="Jarju S."/>
            <person name="Secka A."/>
            <person name="Antonio M."/>
            <person name="Oren A."/>
            <person name="Chaudhuri R.R."/>
            <person name="La Ragione R."/>
            <person name="Hildebrand F."/>
            <person name="Pallen M.J."/>
        </authorList>
    </citation>
    <scope>NUCLEOTIDE SEQUENCE</scope>
    <source>
        <strain evidence="2">D5-748</strain>
    </source>
</reference>
<dbReference type="AlphaFoldDB" id="A0A9D9EAS1"/>
<sequence length="290" mass="33701">MSYTQTSPCKLYVEVDYKEQETVIEFTGKILMDAYPELINKDNIGRCFDHINRMGFCRVDVDMVLEYGKVCSMDVTKDVPCTDVAALSEWLRTHIVNHRKYLARNIGGNLTIEKNVRTKAYRRRLTVYDKEKELRRADNQDFMASLTDPECLLSYFKGRIRFEYNLNTKQSIRQVLNIGDTTINSILGSDARPIYDFVNDVISEDREADSACLSWTDRKNLALLRDCDMDLSKVETEIRTYASKGSHLSQMIKPYRELWSRINGKRSEFKTNLLGLLLETTIMLPLLLVW</sequence>
<dbReference type="Pfam" id="PF05144">
    <property type="entry name" value="Phage_CRI"/>
    <property type="match status" value="1"/>
</dbReference>
<organism evidence="2 3">
    <name type="scientific">Candidatus Cryptobacteroides merdavium</name>
    <dbReference type="NCBI Taxonomy" id="2840769"/>
    <lineage>
        <taxon>Bacteria</taxon>
        <taxon>Pseudomonadati</taxon>
        <taxon>Bacteroidota</taxon>
        <taxon>Bacteroidia</taxon>
        <taxon>Bacteroidales</taxon>
        <taxon>Candidatus Cryptobacteroides</taxon>
    </lineage>
</organism>
<name>A0A9D9EAS1_9BACT</name>